<organism evidence="2 3">
    <name type="scientific">Guyanagaster necrorhizus</name>
    <dbReference type="NCBI Taxonomy" id="856835"/>
    <lineage>
        <taxon>Eukaryota</taxon>
        <taxon>Fungi</taxon>
        <taxon>Dikarya</taxon>
        <taxon>Basidiomycota</taxon>
        <taxon>Agaricomycotina</taxon>
        <taxon>Agaricomycetes</taxon>
        <taxon>Agaricomycetidae</taxon>
        <taxon>Agaricales</taxon>
        <taxon>Marasmiineae</taxon>
        <taxon>Physalacriaceae</taxon>
        <taxon>Guyanagaster</taxon>
    </lineage>
</organism>
<accession>A0A9P7VU93</accession>
<feature type="region of interest" description="Disordered" evidence="1">
    <location>
        <begin position="29"/>
        <end position="98"/>
    </location>
</feature>
<gene>
    <name evidence="2" type="ORF">BT62DRAFT_920203</name>
</gene>
<dbReference type="OrthoDB" id="2755229at2759"/>
<evidence type="ECO:0000313" key="2">
    <source>
        <dbReference type="EMBL" id="KAG7446189.1"/>
    </source>
</evidence>
<dbReference type="GeneID" id="66106500"/>
<feature type="compositionally biased region" description="Basic and acidic residues" evidence="1">
    <location>
        <begin position="48"/>
        <end position="65"/>
    </location>
</feature>
<proteinExistence type="predicted"/>
<dbReference type="RefSeq" id="XP_043039689.1">
    <property type="nucleotide sequence ID" value="XM_043184203.1"/>
</dbReference>
<feature type="compositionally biased region" description="Polar residues" evidence="1">
    <location>
        <begin position="71"/>
        <end position="81"/>
    </location>
</feature>
<dbReference type="Proteomes" id="UP000812287">
    <property type="component" value="Unassembled WGS sequence"/>
</dbReference>
<dbReference type="AlphaFoldDB" id="A0A9P7VU93"/>
<reference evidence="2" key="1">
    <citation type="submission" date="2020-11" db="EMBL/GenBank/DDBJ databases">
        <title>Adaptations for nitrogen fixation in a non-lichenized fungal sporocarp promotes dispersal by wood-feeding termites.</title>
        <authorList>
            <consortium name="DOE Joint Genome Institute"/>
            <person name="Koch R.A."/>
            <person name="Yoon G."/>
            <person name="Arayal U."/>
            <person name="Lail K."/>
            <person name="Amirebrahimi M."/>
            <person name="Labutti K."/>
            <person name="Lipzen A."/>
            <person name="Riley R."/>
            <person name="Barry K."/>
            <person name="Henrissat B."/>
            <person name="Grigoriev I.V."/>
            <person name="Herr J.R."/>
            <person name="Aime M.C."/>
        </authorList>
    </citation>
    <scope>NUCLEOTIDE SEQUENCE</scope>
    <source>
        <strain evidence="2">MCA 3950</strain>
    </source>
</reference>
<sequence length="396" mass="44635">MLALRPGKIRTSQIIFKECQSAIEFHSSLSAPHSPNCLPPIAKSPSSRRQEGTLTKDRRPREAVRGKTRVHTTLQKNNPLTKDQAPPPTTNLVHSHPIPYELPDPRATADLPTAGDEFPYDKFTRSGETLVKLPTGSATPFTDAIFPRTFILWNHITAGFPEDIHDAIATFPEKFIAAVPFGAGPKFYAENRRADLLLNTFLEVLDFPDKGKLTVFFPIEAKEDKKDRNKDEGRRRKSAFDKPWPLIITDFSENFAKFLLCNQCFATASHAVWNLIPFNPKALASTITAFQGNVVSNDPDLIAEALACIKAATWCDVSIQSLVKRITQTQGRLGNPAELTVKMTRSWRLSYMETKNFEDDKGPVFLLTRERITDDLDMHRLLAAHIRQLKLRVNYQ</sequence>
<evidence type="ECO:0000313" key="3">
    <source>
        <dbReference type="Proteomes" id="UP000812287"/>
    </source>
</evidence>
<dbReference type="EMBL" id="MU250535">
    <property type="protein sequence ID" value="KAG7446189.1"/>
    <property type="molecule type" value="Genomic_DNA"/>
</dbReference>
<comment type="caution">
    <text evidence="2">The sequence shown here is derived from an EMBL/GenBank/DDBJ whole genome shotgun (WGS) entry which is preliminary data.</text>
</comment>
<evidence type="ECO:0000256" key="1">
    <source>
        <dbReference type="SAM" id="MobiDB-lite"/>
    </source>
</evidence>
<protein>
    <submittedName>
        <fullName evidence="2">Uncharacterized protein</fullName>
    </submittedName>
</protein>
<name>A0A9P7VU93_9AGAR</name>
<keyword evidence="3" id="KW-1185">Reference proteome</keyword>